<proteinExistence type="predicted"/>
<feature type="transmembrane region" description="Helical" evidence="1">
    <location>
        <begin position="47"/>
        <end position="66"/>
    </location>
</feature>
<dbReference type="InterPro" id="IPR002881">
    <property type="entry name" value="DUF58"/>
</dbReference>
<dbReference type="PANTHER" id="PTHR33608">
    <property type="entry name" value="BLL2464 PROTEIN"/>
    <property type="match status" value="1"/>
</dbReference>
<keyword evidence="3" id="KW-0131">Cell cycle</keyword>
<keyword evidence="3" id="KW-0132">Cell division</keyword>
<dbReference type="Pfam" id="PF01882">
    <property type="entry name" value="DUF58"/>
    <property type="match status" value="1"/>
</dbReference>
<dbReference type="PANTHER" id="PTHR33608:SF3">
    <property type="entry name" value="SLR2013 PROTEIN"/>
    <property type="match status" value="1"/>
</dbReference>
<evidence type="ECO:0000256" key="1">
    <source>
        <dbReference type="SAM" id="Phobius"/>
    </source>
</evidence>
<comment type="caution">
    <text evidence="3">The sequence shown here is derived from an EMBL/GenBank/DDBJ whole genome shotgun (WGS) entry which is preliminary data.</text>
</comment>
<dbReference type="AlphaFoldDB" id="A0A9X0HJ66"/>
<feature type="transmembrane region" description="Helical" evidence="1">
    <location>
        <begin position="21"/>
        <end position="41"/>
    </location>
</feature>
<keyword evidence="4" id="KW-1185">Reference proteome</keyword>
<evidence type="ECO:0000313" key="3">
    <source>
        <dbReference type="EMBL" id="KUG06839.1"/>
    </source>
</evidence>
<dbReference type="EMBL" id="LNAL01000008">
    <property type="protein sequence ID" value="KUG06839.1"/>
    <property type="molecule type" value="Genomic_DNA"/>
</dbReference>
<protein>
    <submittedName>
        <fullName evidence="3">Cell division protein FtsB</fullName>
    </submittedName>
</protein>
<dbReference type="OrthoDB" id="845740at2"/>
<name>A0A9X0HJ66_SOLP1</name>
<accession>A0A9X0HJ66</accession>
<dbReference type="RefSeq" id="WP_059072533.1">
    <property type="nucleotide sequence ID" value="NZ_LNAL01000008.1"/>
</dbReference>
<reference evidence="3 4" key="1">
    <citation type="submission" date="2015-11" db="EMBL/GenBank/DDBJ databases">
        <title>Solirubrum puertoriconensis gen. nov. an environmental bacteria isolated in Puerto Rico.</title>
        <authorList>
            <person name="Cuebas-Irizarry M.F."/>
            <person name="Montalvo-Rodriguez R."/>
        </authorList>
    </citation>
    <scope>NUCLEOTIDE SEQUENCE [LARGE SCALE GENOMIC DNA]</scope>
    <source>
        <strain evidence="3 4">MC1A</strain>
    </source>
</reference>
<gene>
    <name evidence="3" type="ORF">ASU33_05800</name>
</gene>
<organism evidence="3 4">
    <name type="scientific">Solirubrum puertoriconensis</name>
    <dbReference type="NCBI Taxonomy" id="1751427"/>
    <lineage>
        <taxon>Bacteria</taxon>
        <taxon>Pseudomonadati</taxon>
        <taxon>Bacteroidota</taxon>
        <taxon>Cytophagia</taxon>
        <taxon>Cytophagales</taxon>
    </lineage>
</organism>
<evidence type="ECO:0000259" key="2">
    <source>
        <dbReference type="Pfam" id="PF01882"/>
    </source>
</evidence>
<keyword evidence="1" id="KW-0812">Transmembrane</keyword>
<keyword evidence="1" id="KW-0472">Membrane</keyword>
<feature type="domain" description="DUF58" evidence="2">
    <location>
        <begin position="215"/>
        <end position="385"/>
    </location>
</feature>
<dbReference type="Proteomes" id="UP000054223">
    <property type="component" value="Unassembled WGS sequence"/>
</dbReference>
<sequence length="459" mass="52554">MPASTSFFRNLIASLLLPSRFFAAWTVVVTLLIVAHFWPVLVAPAQILAVALALFTLLDLGLLYALGRGEGVFARRVIGRRLSNGDDNDVQVVVENRYPFAARLDVVDDVPVQFQRRDLLFPLRMAGGTATTLHYQLRPTRRGEYIFGQTNVLARSPLGLVQRRYRFGEADVTTAVYPSFLQMRRYELLALSNRLTEVGVKRIRRVGQSMEFDHIRPYALGDDPRTINWKATARRPSQAGDQLLVNHHEDERAQQVYCVIDKGRVMRMPFEQLALLDYAINASLVLSNIALIKHDRAGLITFAHEPGDVVPADRRRGQLPRLLEVLYRQQTRFLESDFERLAALVQRQVKQRSLLVLFTNFESLHGLQRQLPYLRRLASQHLLLVVFFENTELRGVLETPATSTEELYNQTVAEKFVQDKRRMVLELQRYGIQALLTAPQNLTANTINRYLEFKSRGMI</sequence>
<keyword evidence="1" id="KW-1133">Transmembrane helix</keyword>
<evidence type="ECO:0000313" key="4">
    <source>
        <dbReference type="Proteomes" id="UP000054223"/>
    </source>
</evidence>
<dbReference type="GO" id="GO:0051301">
    <property type="term" value="P:cell division"/>
    <property type="evidence" value="ECO:0007669"/>
    <property type="project" value="UniProtKB-KW"/>
</dbReference>